<comment type="caution">
    <text evidence="1">The sequence shown here is derived from an EMBL/GenBank/DDBJ whole genome shotgun (WGS) entry which is preliminary data.</text>
</comment>
<reference evidence="1" key="2">
    <citation type="journal article" date="2021" name="PeerJ">
        <title>Extensive microbial diversity within the chicken gut microbiome revealed by metagenomics and culture.</title>
        <authorList>
            <person name="Gilroy R."/>
            <person name="Ravi A."/>
            <person name="Getino M."/>
            <person name="Pursley I."/>
            <person name="Horton D.L."/>
            <person name="Alikhan N.F."/>
            <person name="Baker D."/>
            <person name="Gharbi K."/>
            <person name="Hall N."/>
            <person name="Watson M."/>
            <person name="Adriaenssens E.M."/>
            <person name="Foster-Nyarko E."/>
            <person name="Jarju S."/>
            <person name="Secka A."/>
            <person name="Antonio M."/>
            <person name="Oren A."/>
            <person name="Chaudhuri R.R."/>
            <person name="La Ragione R."/>
            <person name="Hildebrand F."/>
            <person name="Pallen M.J."/>
        </authorList>
    </citation>
    <scope>NUCLEOTIDE SEQUENCE</scope>
    <source>
        <strain evidence="1">B3-1481</strain>
    </source>
</reference>
<dbReference type="EMBL" id="JADILW010000110">
    <property type="protein sequence ID" value="MBO8480877.1"/>
    <property type="molecule type" value="Genomic_DNA"/>
</dbReference>
<proteinExistence type="predicted"/>
<sequence>MRKVKVIVEPADCGFSAYMADSGLDYSCIGEGTTIEETVEDFKRSYEGMKDYFKETKRPFEEVEFDFRFPSRQISLRQI</sequence>
<protein>
    <submittedName>
        <fullName evidence="1">Uncharacterized protein</fullName>
    </submittedName>
</protein>
<evidence type="ECO:0000313" key="2">
    <source>
        <dbReference type="Proteomes" id="UP000823769"/>
    </source>
</evidence>
<gene>
    <name evidence="1" type="ORF">IAB76_07225</name>
</gene>
<reference evidence="1" key="1">
    <citation type="submission" date="2020-10" db="EMBL/GenBank/DDBJ databases">
        <authorList>
            <person name="Gilroy R."/>
        </authorList>
    </citation>
    <scope>NUCLEOTIDE SEQUENCE</scope>
    <source>
        <strain evidence="1">B3-1481</strain>
    </source>
</reference>
<accession>A0A9D9IXJ0</accession>
<name>A0A9D9IXJ0_9BACT</name>
<dbReference type="AlphaFoldDB" id="A0A9D9IXJ0"/>
<organism evidence="1 2">
    <name type="scientific">Candidatus Cryptobacteroides avistercoris</name>
    <dbReference type="NCBI Taxonomy" id="2840758"/>
    <lineage>
        <taxon>Bacteria</taxon>
        <taxon>Pseudomonadati</taxon>
        <taxon>Bacteroidota</taxon>
        <taxon>Bacteroidia</taxon>
        <taxon>Bacteroidales</taxon>
        <taxon>Candidatus Cryptobacteroides</taxon>
    </lineage>
</organism>
<evidence type="ECO:0000313" key="1">
    <source>
        <dbReference type="EMBL" id="MBO8480877.1"/>
    </source>
</evidence>
<dbReference type="Proteomes" id="UP000823769">
    <property type="component" value="Unassembled WGS sequence"/>
</dbReference>